<dbReference type="SUPFAM" id="SSF53335">
    <property type="entry name" value="S-adenosyl-L-methionine-dependent methyltransferases"/>
    <property type="match status" value="2"/>
</dbReference>
<dbReference type="Proteomes" id="UP000823934">
    <property type="component" value="Unassembled WGS sequence"/>
</dbReference>
<comment type="similarity">
    <text evidence="6">Belongs to the methyltransferase superfamily. RlmKL family.</text>
</comment>
<dbReference type="PROSITE" id="PS00092">
    <property type="entry name" value="N6_MTASE"/>
    <property type="match status" value="1"/>
</dbReference>
<dbReference type="GO" id="GO:0003723">
    <property type="term" value="F:RNA binding"/>
    <property type="evidence" value="ECO:0007669"/>
    <property type="project" value="UniProtKB-UniRule"/>
</dbReference>
<keyword evidence="7" id="KW-0694">RNA-binding</keyword>
<dbReference type="Pfam" id="PF02926">
    <property type="entry name" value="THUMP"/>
    <property type="match status" value="1"/>
</dbReference>
<accession>A0A9D1Q5L3</accession>
<protein>
    <recommendedName>
        <fullName evidence="6">Ribosomal RNA large subunit methyltransferase K/L</fullName>
    </recommendedName>
    <domain>
        <recommendedName>
            <fullName evidence="6">23S rRNA m2G2445 methyltransferase</fullName>
            <ecNumber evidence="6">2.1.1.173</ecNumber>
        </recommendedName>
        <alternativeName>
            <fullName evidence="6">rRNA (guanine-N(2)-)-methyltransferase RlmL</fullName>
        </alternativeName>
    </domain>
    <domain>
        <recommendedName>
            <fullName evidence="6">23S rRNA m7G2069 methyltransferase</fullName>
            <ecNumber evidence="6">2.1.1.264</ecNumber>
        </recommendedName>
        <alternativeName>
            <fullName evidence="6">rRNA (guanine-N(7)-)-methyltransferase RlmK</fullName>
        </alternativeName>
    </domain>
</protein>
<dbReference type="CDD" id="cd02440">
    <property type="entry name" value="AdoMet_MTases"/>
    <property type="match status" value="1"/>
</dbReference>
<organism evidence="9 10">
    <name type="scientific">Candidatus Ignatzschineria merdigallinarum</name>
    <dbReference type="NCBI Taxonomy" id="2838621"/>
    <lineage>
        <taxon>Bacteria</taxon>
        <taxon>Pseudomonadati</taxon>
        <taxon>Pseudomonadota</taxon>
        <taxon>Gammaproteobacteria</taxon>
        <taxon>Cardiobacteriales</taxon>
        <taxon>Ignatzschineriaceae</taxon>
        <taxon>Ignatzschineria</taxon>
    </lineage>
</organism>
<dbReference type="AlphaFoldDB" id="A0A9D1Q5L3"/>
<dbReference type="Pfam" id="PF22020">
    <property type="entry name" value="RlmL_1st"/>
    <property type="match status" value="1"/>
</dbReference>
<keyword evidence="5 6" id="KW-0949">S-adenosyl-L-methionine</keyword>
<dbReference type="InterPro" id="IPR002052">
    <property type="entry name" value="DNA_methylase_N6_adenine_CS"/>
</dbReference>
<evidence type="ECO:0000256" key="1">
    <source>
        <dbReference type="ARBA" id="ARBA00022490"/>
    </source>
</evidence>
<dbReference type="HAMAP" id="MF_01858">
    <property type="entry name" value="23SrRNA_methyltr_KL"/>
    <property type="match status" value="1"/>
</dbReference>
<dbReference type="InterPro" id="IPR004114">
    <property type="entry name" value="THUMP_dom"/>
</dbReference>
<dbReference type="InterPro" id="IPR019614">
    <property type="entry name" value="SAM-dep_methyl-trfase"/>
</dbReference>
<dbReference type="InterPro" id="IPR029063">
    <property type="entry name" value="SAM-dependent_MTases_sf"/>
</dbReference>
<dbReference type="PANTHER" id="PTHR47313:SF1">
    <property type="entry name" value="RIBOSOMAL RNA LARGE SUBUNIT METHYLTRANSFERASE K_L"/>
    <property type="match status" value="1"/>
</dbReference>
<dbReference type="InterPro" id="IPR017244">
    <property type="entry name" value="23SrRNA_methyltr_KL"/>
</dbReference>
<keyword evidence="4 6" id="KW-0808">Transferase</keyword>
<keyword evidence="1 6" id="KW-0963">Cytoplasm</keyword>
<dbReference type="Gene3D" id="3.30.750.80">
    <property type="entry name" value="RNA methyltransferase domain (HRMD) like"/>
    <property type="match status" value="1"/>
</dbReference>
<dbReference type="SMART" id="SM00981">
    <property type="entry name" value="THUMP"/>
    <property type="match status" value="1"/>
</dbReference>
<comment type="catalytic activity">
    <reaction evidence="6">
        <text>guanosine(2069) in 23S rRNA + S-adenosyl-L-methionine = N(2)-methylguanosine(2069) in 23S rRNA + S-adenosyl-L-homocysteine + H(+)</text>
        <dbReference type="Rhea" id="RHEA:43772"/>
        <dbReference type="Rhea" id="RHEA-COMP:10688"/>
        <dbReference type="Rhea" id="RHEA-COMP:10689"/>
        <dbReference type="ChEBI" id="CHEBI:15378"/>
        <dbReference type="ChEBI" id="CHEBI:57856"/>
        <dbReference type="ChEBI" id="CHEBI:59789"/>
        <dbReference type="ChEBI" id="CHEBI:74269"/>
        <dbReference type="ChEBI" id="CHEBI:74481"/>
        <dbReference type="EC" id="2.1.1.264"/>
    </reaction>
</comment>
<gene>
    <name evidence="9" type="primary">rlmKL</name>
    <name evidence="6" type="synonym">rlmL</name>
    <name evidence="9" type="ORF">H9889_00900</name>
</gene>
<sequence length="730" mass="84083">MSKFYVTCAQGLAPYVKNELNAIGIDAKESGTGVTFSGEFKDAYNACLWIRCGSRVLLELKEGKYTSLDQLYNELSLFSWSAHLRETDTFSTKVTARRAGNIHTHFAALRVKDAIVDYFNELMGTRPNVDVDDPDVRFYVHIFEDRYTLYLDMSGEPLHKRGFRSEQGAAPIKENLAAALLYRSNWPEKAANHEHFIDPLCGAGTILIEAALMARDIAPGLYRNDFGFMRWRLFKKAEWDECYLEAKRRAAEGEARYQGQLVGIERSSMMIGITKSNADRARVLKNMVFKHMSFQDYVRDEAMERGLIVTNPPYGERLGEKSQLMNTYMDLGDFLRNYEGFEAGVITSDPDLGRVMGIRARKINKFWNGALDCIYLQFQIEATFFVDREKANENDQRMALEELVADGGDAFMNRLAKNYKHLSRWASRQNIEAYRVYDADIPEFNVAIDLYKDKIVIYEYEAPSSVSRELAEKRFNKITQIVPHVFDDISVADIHIKQRARQRGRAQYERHSEEDGALFEVQEGDAKLLVNLTDYLDTGLFLDHREVRFRIGRDAKRKRFLNLFCYTGSASVHAANGGASETLSVDLSRTYLSWADKNLALNGHFDGHELVQADVLEWLKGRVEKMRNKPLLTRDEDKFELIFMDPPTFSNSKKMEGILDIQRDHSQLITDAMRLLMRDGELLFSTNLRGFKIEQELLDLFDIKDISRVTLPEDFKRNPKIRQCFSIKHK</sequence>
<dbReference type="GO" id="GO:0052915">
    <property type="term" value="F:23S rRNA (guanine(2445)-N(2))-methyltransferase activity"/>
    <property type="evidence" value="ECO:0007669"/>
    <property type="project" value="UniProtKB-UniRule"/>
</dbReference>
<dbReference type="Gene3D" id="3.40.50.150">
    <property type="entry name" value="Vaccinia Virus protein VP39"/>
    <property type="match status" value="2"/>
</dbReference>
<evidence type="ECO:0000256" key="2">
    <source>
        <dbReference type="ARBA" id="ARBA00022552"/>
    </source>
</evidence>
<evidence type="ECO:0000313" key="10">
    <source>
        <dbReference type="Proteomes" id="UP000823934"/>
    </source>
</evidence>
<evidence type="ECO:0000259" key="8">
    <source>
        <dbReference type="PROSITE" id="PS51165"/>
    </source>
</evidence>
<evidence type="ECO:0000256" key="3">
    <source>
        <dbReference type="ARBA" id="ARBA00022603"/>
    </source>
</evidence>
<evidence type="ECO:0000256" key="5">
    <source>
        <dbReference type="ARBA" id="ARBA00022691"/>
    </source>
</evidence>
<dbReference type="PROSITE" id="PS51165">
    <property type="entry name" value="THUMP"/>
    <property type="match status" value="1"/>
</dbReference>
<dbReference type="InterPro" id="IPR000241">
    <property type="entry name" value="RlmKL-like_Mtase"/>
</dbReference>
<comment type="function">
    <text evidence="6">Specifically methylates the guanine in position 2445 (m2G2445) and the guanine in position 2069 (m7G2069) of 23S rRNA.</text>
</comment>
<dbReference type="EMBL" id="DXHP01000021">
    <property type="protein sequence ID" value="HIW05876.1"/>
    <property type="molecule type" value="Genomic_DNA"/>
</dbReference>
<comment type="caution">
    <text evidence="9">The sequence shown here is derived from an EMBL/GenBank/DDBJ whole genome shotgun (WGS) entry which is preliminary data.</text>
</comment>
<dbReference type="Pfam" id="PF10672">
    <property type="entry name" value="Methyltrans_SAM"/>
    <property type="match status" value="1"/>
</dbReference>
<evidence type="ECO:0000256" key="6">
    <source>
        <dbReference type="HAMAP-Rule" id="MF_01858"/>
    </source>
</evidence>
<reference evidence="9" key="2">
    <citation type="submission" date="2021-04" db="EMBL/GenBank/DDBJ databases">
        <authorList>
            <person name="Gilroy R."/>
        </authorList>
    </citation>
    <scope>NUCLEOTIDE SEQUENCE</scope>
    <source>
        <strain evidence="9">CHK160-9182</strain>
    </source>
</reference>
<keyword evidence="3 6" id="KW-0489">Methyltransferase</keyword>
<dbReference type="GO" id="GO:0070043">
    <property type="term" value="F:rRNA (guanine-N7-)-methyltransferase activity"/>
    <property type="evidence" value="ECO:0007669"/>
    <property type="project" value="UniProtKB-UniRule"/>
</dbReference>
<dbReference type="InterPro" id="IPR054170">
    <property type="entry name" value="RlmL_1st"/>
</dbReference>
<comment type="catalytic activity">
    <reaction evidence="6">
        <text>guanosine(2445) in 23S rRNA + S-adenosyl-L-methionine = N(2)-methylguanosine(2445) in 23S rRNA + S-adenosyl-L-homocysteine + H(+)</text>
        <dbReference type="Rhea" id="RHEA:42740"/>
        <dbReference type="Rhea" id="RHEA-COMP:10215"/>
        <dbReference type="Rhea" id="RHEA-COMP:10216"/>
        <dbReference type="ChEBI" id="CHEBI:15378"/>
        <dbReference type="ChEBI" id="CHEBI:57856"/>
        <dbReference type="ChEBI" id="CHEBI:59789"/>
        <dbReference type="ChEBI" id="CHEBI:74269"/>
        <dbReference type="ChEBI" id="CHEBI:74481"/>
        <dbReference type="EC" id="2.1.1.173"/>
    </reaction>
</comment>
<dbReference type="CDD" id="cd11715">
    <property type="entry name" value="THUMP_AdoMetMT"/>
    <property type="match status" value="1"/>
</dbReference>
<reference evidence="9" key="1">
    <citation type="journal article" date="2021" name="PeerJ">
        <title>Extensive microbial diversity within the chicken gut microbiome revealed by metagenomics and culture.</title>
        <authorList>
            <person name="Gilroy R."/>
            <person name="Ravi A."/>
            <person name="Getino M."/>
            <person name="Pursley I."/>
            <person name="Horton D.L."/>
            <person name="Alikhan N.F."/>
            <person name="Baker D."/>
            <person name="Gharbi K."/>
            <person name="Hall N."/>
            <person name="Watson M."/>
            <person name="Adriaenssens E.M."/>
            <person name="Foster-Nyarko E."/>
            <person name="Jarju S."/>
            <person name="Secka A."/>
            <person name="Antonio M."/>
            <person name="Oren A."/>
            <person name="Chaudhuri R.R."/>
            <person name="La Ragione R."/>
            <person name="Hildebrand F."/>
            <person name="Pallen M.J."/>
        </authorList>
    </citation>
    <scope>NUCLEOTIDE SEQUENCE</scope>
    <source>
        <strain evidence="9">CHK160-9182</strain>
    </source>
</reference>
<dbReference type="Pfam" id="PF01170">
    <property type="entry name" value="UPF0020"/>
    <property type="match status" value="1"/>
</dbReference>
<dbReference type="Gene3D" id="3.30.2130.30">
    <property type="match status" value="1"/>
</dbReference>
<name>A0A9D1Q5L3_9GAMM</name>
<proteinExistence type="inferred from homology"/>
<evidence type="ECO:0000313" key="9">
    <source>
        <dbReference type="EMBL" id="HIW05876.1"/>
    </source>
</evidence>
<evidence type="ECO:0000256" key="4">
    <source>
        <dbReference type="ARBA" id="ARBA00022679"/>
    </source>
</evidence>
<feature type="domain" description="THUMP" evidence="8">
    <location>
        <begin position="42"/>
        <end position="153"/>
    </location>
</feature>
<keyword evidence="2 6" id="KW-0698">rRNA processing</keyword>
<dbReference type="PIRSF" id="PIRSF037618">
    <property type="entry name" value="RNA_Mtase_bacteria_prd"/>
    <property type="match status" value="1"/>
</dbReference>
<dbReference type="EC" id="2.1.1.264" evidence="6"/>
<comment type="subcellular location">
    <subcellularLocation>
        <location evidence="6">Cytoplasm</location>
    </subcellularLocation>
</comment>
<dbReference type="GO" id="GO:0005737">
    <property type="term" value="C:cytoplasm"/>
    <property type="evidence" value="ECO:0007669"/>
    <property type="project" value="UniProtKB-SubCell"/>
</dbReference>
<dbReference type="PANTHER" id="PTHR47313">
    <property type="entry name" value="RIBOSOMAL RNA LARGE SUBUNIT METHYLTRANSFERASE K/L"/>
    <property type="match status" value="1"/>
</dbReference>
<dbReference type="EC" id="2.1.1.173" evidence="6"/>
<evidence type="ECO:0000256" key="7">
    <source>
        <dbReference type="PROSITE-ProRule" id="PRU00529"/>
    </source>
</evidence>
<dbReference type="NCBIfam" id="NF008748">
    <property type="entry name" value="PRK11783.1"/>
    <property type="match status" value="1"/>
</dbReference>